<name>A0A6L3Y3Y1_9HYPH</name>
<dbReference type="Gene3D" id="3.30.310.50">
    <property type="entry name" value="Alpha-D-phosphohexomutase, C-terminal domain"/>
    <property type="match status" value="1"/>
</dbReference>
<comment type="caution">
    <text evidence="1">The sequence shown here is derived from an EMBL/GenBank/DDBJ whole genome shotgun (WGS) entry which is preliminary data.</text>
</comment>
<dbReference type="Pfam" id="PF09981">
    <property type="entry name" value="DUF2218"/>
    <property type="match status" value="1"/>
</dbReference>
<evidence type="ECO:0000313" key="2">
    <source>
        <dbReference type="Proteomes" id="UP000481643"/>
    </source>
</evidence>
<sequence length="111" mass="12206">MNEDPMTTISRTVIATGNASKYPQQLCKYAPHHFAVEYNPHSAGIAFGGNDKVEMVADGTALRVTITAGDTERIGEREAAIADHPRRFAFREPLVTDWDRSEPVPPQPADL</sequence>
<dbReference type="Proteomes" id="UP000481643">
    <property type="component" value="Unassembled WGS sequence"/>
</dbReference>
<dbReference type="EMBL" id="WBVX01000047">
    <property type="protein sequence ID" value="KAB2676381.1"/>
    <property type="molecule type" value="Genomic_DNA"/>
</dbReference>
<accession>A0A6L3Y3Y1</accession>
<gene>
    <name evidence="1" type="ORF">F9L08_26625</name>
</gene>
<reference evidence="1 2" key="1">
    <citation type="submission" date="2019-09" db="EMBL/GenBank/DDBJ databases">
        <title>Taxonomic organization of the family Brucellaceae based on a phylogenomic approach.</title>
        <authorList>
            <person name="Leclercq S."/>
            <person name="Cloeckaert A."/>
            <person name="Zygmunt M.S."/>
        </authorList>
    </citation>
    <scope>NUCLEOTIDE SEQUENCE [LARGE SCALE GENOMIC DNA]</scope>
    <source>
        <strain evidence="1 2">WS1830</strain>
    </source>
</reference>
<evidence type="ECO:0000313" key="1">
    <source>
        <dbReference type="EMBL" id="KAB2676381.1"/>
    </source>
</evidence>
<organism evidence="1 2">
    <name type="scientific">Brucella tritici</name>
    <dbReference type="NCBI Taxonomy" id="94626"/>
    <lineage>
        <taxon>Bacteria</taxon>
        <taxon>Pseudomonadati</taxon>
        <taxon>Pseudomonadota</taxon>
        <taxon>Alphaproteobacteria</taxon>
        <taxon>Hyphomicrobiales</taxon>
        <taxon>Brucellaceae</taxon>
        <taxon>Brucella/Ochrobactrum group</taxon>
        <taxon>Brucella</taxon>
    </lineage>
</organism>
<proteinExistence type="predicted"/>
<dbReference type="InterPro" id="IPR014543">
    <property type="entry name" value="UCP028291"/>
</dbReference>
<dbReference type="AlphaFoldDB" id="A0A6L3Y3Y1"/>
<protein>
    <submittedName>
        <fullName evidence="1">DUF2218 domain-containing protein</fullName>
    </submittedName>
</protein>